<dbReference type="AlphaFoldDB" id="A0A5B8MQI9"/>
<evidence type="ECO:0000313" key="3">
    <source>
        <dbReference type="EMBL" id="QDZ22621.1"/>
    </source>
</evidence>
<name>A0A5B8MQI9_9CHLO</name>
<dbReference type="Proteomes" id="UP000316726">
    <property type="component" value="Chromosome 8"/>
</dbReference>
<keyword evidence="4" id="KW-1185">Reference proteome</keyword>
<dbReference type="SMART" id="SM00496">
    <property type="entry name" value="IENR2"/>
    <property type="match status" value="2"/>
</dbReference>
<dbReference type="OrthoDB" id="4535at2759"/>
<dbReference type="Gene3D" id="1.10.10.1460">
    <property type="match status" value="1"/>
</dbReference>
<dbReference type="EMBL" id="CP031041">
    <property type="protein sequence ID" value="QDZ22621.1"/>
    <property type="molecule type" value="Genomic_DNA"/>
</dbReference>
<gene>
    <name evidence="3" type="ORF">A3770_08p51390</name>
</gene>
<sequence length="282" mass="32031">MKKRWKDDASYASKVSKGRSGIEPWNKGKRLSEGHKERIRESRRGSSHSKDTREKMSRSQRRRHTAARVLQSVDKIVQAQEATRKAGPPPPSVASLAPTTTSGGGGEADHQKKAMVARYKTMLHDFRILEKEIEPWVSQFLSEHGRKPNLSDVRATKMDWLIQKYNTYNLMKQQLMVRIPGIRGQMSRTPSTSTAVMARGGQEETGKEAKLSAFFSAVNAKAEREDDSSKLESNPRVKMAMRKAELYRQEQEQHRRDQDKVDLGLDLDLDLVKAEVGDDQQD</sequence>
<protein>
    <recommendedName>
        <fullName evidence="2">Nuclease associated modular domain-containing protein</fullName>
    </recommendedName>
</protein>
<dbReference type="InterPro" id="IPR003611">
    <property type="entry name" value="NUMOD3"/>
</dbReference>
<reference evidence="3 4" key="1">
    <citation type="submission" date="2018-07" db="EMBL/GenBank/DDBJ databases">
        <title>The complete nuclear genome of the prasinophyte Chloropicon primus (CCMP1205).</title>
        <authorList>
            <person name="Pombert J.-F."/>
            <person name="Otis C."/>
            <person name="Turmel M."/>
            <person name="Lemieux C."/>
        </authorList>
    </citation>
    <scope>NUCLEOTIDE SEQUENCE [LARGE SCALE GENOMIC DNA]</scope>
    <source>
        <strain evidence="3 4">CCMP1205</strain>
    </source>
</reference>
<proteinExistence type="predicted"/>
<feature type="region of interest" description="Disordered" evidence="1">
    <location>
        <begin position="81"/>
        <end position="112"/>
    </location>
</feature>
<evidence type="ECO:0000313" key="4">
    <source>
        <dbReference type="Proteomes" id="UP000316726"/>
    </source>
</evidence>
<feature type="compositionally biased region" description="Basic and acidic residues" evidence="1">
    <location>
        <begin position="30"/>
        <end position="57"/>
    </location>
</feature>
<evidence type="ECO:0000256" key="1">
    <source>
        <dbReference type="SAM" id="MobiDB-lite"/>
    </source>
</evidence>
<dbReference type="GO" id="GO:0003677">
    <property type="term" value="F:DNA binding"/>
    <property type="evidence" value="ECO:0007669"/>
    <property type="project" value="InterPro"/>
</dbReference>
<feature type="region of interest" description="Disordered" evidence="1">
    <location>
        <begin position="1"/>
        <end position="68"/>
    </location>
</feature>
<accession>A0A5B8MQI9</accession>
<evidence type="ECO:0000259" key="2">
    <source>
        <dbReference type="SMART" id="SM00496"/>
    </source>
</evidence>
<feature type="domain" description="Nuclease associated modular" evidence="2">
    <location>
        <begin position="27"/>
        <end position="43"/>
    </location>
</feature>
<feature type="domain" description="Nuclease associated modular" evidence="2">
    <location>
        <begin position="44"/>
        <end position="60"/>
    </location>
</feature>
<organism evidence="3 4">
    <name type="scientific">Chloropicon primus</name>
    <dbReference type="NCBI Taxonomy" id="1764295"/>
    <lineage>
        <taxon>Eukaryota</taxon>
        <taxon>Viridiplantae</taxon>
        <taxon>Chlorophyta</taxon>
        <taxon>Chloropicophyceae</taxon>
        <taxon>Chloropicales</taxon>
        <taxon>Chloropicaceae</taxon>
        <taxon>Chloropicon</taxon>
    </lineage>
</organism>